<organism evidence="1">
    <name type="scientific">Satyrvirus sp</name>
    <dbReference type="NCBI Taxonomy" id="2487771"/>
    <lineage>
        <taxon>Viruses</taxon>
        <taxon>Varidnaviria</taxon>
        <taxon>Bamfordvirae</taxon>
        <taxon>Nucleocytoviricota</taxon>
        <taxon>Megaviricetes</taxon>
        <taxon>Imitervirales</taxon>
        <taxon>Mimiviridae</taxon>
        <taxon>Megamimivirinae</taxon>
    </lineage>
</organism>
<reference evidence="1" key="1">
    <citation type="submission" date="2018-10" db="EMBL/GenBank/DDBJ databases">
        <title>Hidden diversity of soil giant viruses.</title>
        <authorList>
            <person name="Schulz F."/>
            <person name="Alteio L."/>
            <person name="Goudeau D."/>
            <person name="Ryan E.M."/>
            <person name="Malmstrom R.R."/>
            <person name="Blanchard J."/>
            <person name="Woyke T."/>
        </authorList>
    </citation>
    <scope>NUCLEOTIDE SEQUENCE</scope>
    <source>
        <strain evidence="1">SAV1</strain>
    </source>
</reference>
<name>A0A3G5ADK7_9VIRU</name>
<proteinExistence type="predicted"/>
<protein>
    <submittedName>
        <fullName evidence="1">Uncharacterized protein</fullName>
    </submittedName>
</protein>
<accession>A0A3G5ADK7</accession>
<evidence type="ECO:0000313" key="1">
    <source>
        <dbReference type="EMBL" id="AYV85305.1"/>
    </source>
</evidence>
<dbReference type="EMBL" id="MK072446">
    <property type="protein sequence ID" value="AYV85305.1"/>
    <property type="molecule type" value="Genomic_DNA"/>
</dbReference>
<gene>
    <name evidence="1" type="ORF">Satyrvirus10_6</name>
</gene>
<sequence length="164" mass="18701">MAQNIPQKNNNLHNKEECPNCHFIFVSGFSPDGKKKCPSCNHNFISGQKINHGSGCSICQNRNKDKNISNGSNNVYYSDGCPALMSDGRFMTYHNSSNELTDAMRKLNGFKNSNEFRKFMQNNGNLFMNSEINHIKKQNTCSPNMACSEGWYKLWTKNNGKWQN</sequence>